<gene>
    <name evidence="2" type="ORF">FHX61_004712</name>
</gene>
<comment type="caution">
    <text evidence="2">The sequence shown here is derived from an EMBL/GenBank/DDBJ whole genome shotgun (WGS) entry which is preliminary data.</text>
</comment>
<evidence type="ECO:0000313" key="3">
    <source>
        <dbReference type="Proteomes" id="UP000578036"/>
    </source>
</evidence>
<feature type="transmembrane region" description="Helical" evidence="1">
    <location>
        <begin position="64"/>
        <end position="83"/>
    </location>
</feature>
<evidence type="ECO:0000313" key="2">
    <source>
        <dbReference type="EMBL" id="MBB3010036.1"/>
    </source>
</evidence>
<keyword evidence="3" id="KW-1185">Reference proteome</keyword>
<feature type="transmembrane region" description="Helical" evidence="1">
    <location>
        <begin position="6"/>
        <end position="27"/>
    </location>
</feature>
<protein>
    <submittedName>
        <fullName evidence="2">Putative Ca2+/H+ antiporter (TMEM165/GDT1 family)</fullName>
    </submittedName>
</protein>
<dbReference type="RefSeq" id="WP_183300363.1">
    <property type="nucleotide sequence ID" value="NZ_JACHWF010000006.1"/>
</dbReference>
<keyword evidence="1" id="KW-1133">Transmembrane helix</keyword>
<reference evidence="2 3" key="1">
    <citation type="submission" date="2020-08" db="EMBL/GenBank/DDBJ databases">
        <title>Genomic Encyclopedia of Type Strains, Phase IV (KMG-V): Genome sequencing to study the core and pangenomes of soil and plant-associated prokaryotes.</title>
        <authorList>
            <person name="Whitman W."/>
        </authorList>
    </citation>
    <scope>NUCLEOTIDE SEQUENCE [LARGE SCALE GENOMIC DNA]</scope>
    <source>
        <strain evidence="2 3">SLV-2362</strain>
    </source>
</reference>
<name>A0A7W4YUA5_9BURK</name>
<dbReference type="AlphaFoldDB" id="A0A7W4YUA5"/>
<dbReference type="Proteomes" id="UP000578036">
    <property type="component" value="Unassembled WGS sequence"/>
</dbReference>
<accession>A0A7W4YUA5</accession>
<feature type="transmembrane region" description="Helical" evidence="1">
    <location>
        <begin position="34"/>
        <end position="52"/>
    </location>
</feature>
<keyword evidence="1" id="KW-0812">Transmembrane</keyword>
<proteinExistence type="predicted"/>
<organism evidence="2 3">
    <name type="scientific">Cupriavidus alkaliphilus</name>
    <dbReference type="NCBI Taxonomy" id="942866"/>
    <lineage>
        <taxon>Bacteria</taxon>
        <taxon>Pseudomonadati</taxon>
        <taxon>Pseudomonadota</taxon>
        <taxon>Betaproteobacteria</taxon>
        <taxon>Burkholderiales</taxon>
        <taxon>Burkholderiaceae</taxon>
        <taxon>Cupriavidus</taxon>
    </lineage>
</organism>
<sequence length="84" mass="8457">MATSVVSAVIVDAVRLVAYATTMLASYAPQARTLALPVAVGALCAFIGALAGKPILQKVTLHTVQLVVGFAMLSFGTGLAVGVL</sequence>
<keyword evidence="1" id="KW-0472">Membrane</keyword>
<dbReference type="EMBL" id="JACHWF010000006">
    <property type="protein sequence ID" value="MBB3010036.1"/>
    <property type="molecule type" value="Genomic_DNA"/>
</dbReference>
<evidence type="ECO:0000256" key="1">
    <source>
        <dbReference type="SAM" id="Phobius"/>
    </source>
</evidence>